<sequence>MAPILPQSYKPIPTNEQARAELEDEELKAYYLTRDENHPSSGDIELDAEERSCLDILARAERKRTRKNIHLSFVAFFVVLYMAYFTCRGLLPLSSRGHITAATRKKCYETIHQLLENGTCCHGMHRNMSTAMLDAKLPTHYTLPSGDKIPSVALGVWKAGPGEVGPAVKIALNAGYRHIDGAWIYGNEAEVGEAIKSSGVPRDDIWITSKLWNTFHEPKDVEAALDDSLYRLGTDYLDLYLMHWPVAFRNNGKEFDVDFELTENPYPTWKKLEEMVEKGKVRNIGISNFNIRRIQNLTANPLKIRPAVNQVELNYWNPQPELVKWAKDYGLLLEAYSPLGSEGKVKESLEIPEVKRIAKQLGITPAQVYISWHVQRGTVVLPKSVTPSRIEENFKVVTLPPAAFELLERAATSHKPFRTVDPTKRWGVDIWS</sequence>
<dbReference type="AlphaFoldDB" id="A0A9P6CM08"/>
<keyword evidence="2" id="KW-1133">Transmembrane helix</keyword>
<dbReference type="InterPro" id="IPR036812">
    <property type="entry name" value="NAD(P)_OxRdtase_dom_sf"/>
</dbReference>
<reference evidence="4" key="1">
    <citation type="submission" date="2020-11" db="EMBL/GenBank/DDBJ databases">
        <authorList>
            <consortium name="DOE Joint Genome Institute"/>
            <person name="Ahrendt S."/>
            <person name="Riley R."/>
            <person name="Andreopoulos W."/>
            <person name="Labutti K."/>
            <person name="Pangilinan J."/>
            <person name="Ruiz-Duenas F.J."/>
            <person name="Barrasa J.M."/>
            <person name="Sanchez-Garcia M."/>
            <person name="Camarero S."/>
            <person name="Miyauchi S."/>
            <person name="Serrano A."/>
            <person name="Linde D."/>
            <person name="Babiker R."/>
            <person name="Drula E."/>
            <person name="Ayuso-Fernandez I."/>
            <person name="Pacheco R."/>
            <person name="Padilla G."/>
            <person name="Ferreira P."/>
            <person name="Barriuso J."/>
            <person name="Kellner H."/>
            <person name="Castanera R."/>
            <person name="Alfaro M."/>
            <person name="Ramirez L."/>
            <person name="Pisabarro A.G."/>
            <person name="Kuo A."/>
            <person name="Tritt A."/>
            <person name="Lipzen A."/>
            <person name="He G."/>
            <person name="Yan M."/>
            <person name="Ng V."/>
            <person name="Cullen D."/>
            <person name="Martin F."/>
            <person name="Rosso M.-N."/>
            <person name="Henrissat B."/>
            <person name="Hibbett D."/>
            <person name="Martinez A.T."/>
            <person name="Grigoriev I.V."/>
        </authorList>
    </citation>
    <scope>NUCLEOTIDE SEQUENCE</scope>
    <source>
        <strain evidence="4">CIRM-BRFM 674</strain>
    </source>
</reference>
<keyword evidence="5" id="KW-1185">Reference proteome</keyword>
<keyword evidence="2" id="KW-0472">Membrane</keyword>
<dbReference type="Pfam" id="PF00248">
    <property type="entry name" value="Aldo_ket_red"/>
    <property type="match status" value="1"/>
</dbReference>
<dbReference type="EMBL" id="MU155729">
    <property type="protein sequence ID" value="KAF9471232.1"/>
    <property type="molecule type" value="Genomic_DNA"/>
</dbReference>
<dbReference type="FunFam" id="3.20.20.100:FF:000002">
    <property type="entry name" value="2,5-diketo-D-gluconic acid reductase A"/>
    <property type="match status" value="1"/>
</dbReference>
<keyword evidence="2" id="KW-0812">Transmembrane</keyword>
<evidence type="ECO:0000256" key="1">
    <source>
        <dbReference type="ARBA" id="ARBA00023002"/>
    </source>
</evidence>
<dbReference type="PRINTS" id="PR00069">
    <property type="entry name" value="ALDKETRDTASE"/>
</dbReference>
<accession>A0A9P6CM08</accession>
<protein>
    <recommendedName>
        <fullName evidence="3">NADP-dependent oxidoreductase domain-containing protein</fullName>
    </recommendedName>
</protein>
<evidence type="ECO:0000313" key="5">
    <source>
        <dbReference type="Proteomes" id="UP000807469"/>
    </source>
</evidence>
<dbReference type="OrthoDB" id="416253at2759"/>
<evidence type="ECO:0000256" key="2">
    <source>
        <dbReference type="SAM" id="Phobius"/>
    </source>
</evidence>
<organism evidence="4 5">
    <name type="scientific">Pholiota conissans</name>
    <dbReference type="NCBI Taxonomy" id="109636"/>
    <lineage>
        <taxon>Eukaryota</taxon>
        <taxon>Fungi</taxon>
        <taxon>Dikarya</taxon>
        <taxon>Basidiomycota</taxon>
        <taxon>Agaricomycotina</taxon>
        <taxon>Agaricomycetes</taxon>
        <taxon>Agaricomycetidae</taxon>
        <taxon>Agaricales</taxon>
        <taxon>Agaricineae</taxon>
        <taxon>Strophariaceae</taxon>
        <taxon>Pholiota</taxon>
    </lineage>
</organism>
<dbReference type="InterPro" id="IPR023210">
    <property type="entry name" value="NADP_OxRdtase_dom"/>
</dbReference>
<dbReference type="PANTHER" id="PTHR11732">
    <property type="entry name" value="ALDO/KETO REDUCTASE"/>
    <property type="match status" value="1"/>
</dbReference>
<keyword evidence="1" id="KW-0560">Oxidoreductase</keyword>
<dbReference type="SUPFAM" id="SSF51430">
    <property type="entry name" value="NAD(P)-linked oxidoreductase"/>
    <property type="match status" value="1"/>
</dbReference>
<evidence type="ECO:0000313" key="4">
    <source>
        <dbReference type="EMBL" id="KAF9471232.1"/>
    </source>
</evidence>
<evidence type="ECO:0000259" key="3">
    <source>
        <dbReference type="Pfam" id="PF00248"/>
    </source>
</evidence>
<gene>
    <name evidence="4" type="ORF">BDN70DRAFT_888363</name>
</gene>
<dbReference type="PROSITE" id="PS00063">
    <property type="entry name" value="ALDOKETO_REDUCTASE_3"/>
    <property type="match status" value="1"/>
</dbReference>
<feature type="transmembrane region" description="Helical" evidence="2">
    <location>
        <begin position="69"/>
        <end position="86"/>
    </location>
</feature>
<dbReference type="GO" id="GO:0016616">
    <property type="term" value="F:oxidoreductase activity, acting on the CH-OH group of donors, NAD or NADP as acceptor"/>
    <property type="evidence" value="ECO:0007669"/>
    <property type="project" value="UniProtKB-ARBA"/>
</dbReference>
<comment type="caution">
    <text evidence="4">The sequence shown here is derived from an EMBL/GenBank/DDBJ whole genome shotgun (WGS) entry which is preliminary data.</text>
</comment>
<name>A0A9P6CM08_9AGAR</name>
<dbReference type="InterPro" id="IPR020471">
    <property type="entry name" value="AKR"/>
</dbReference>
<dbReference type="Proteomes" id="UP000807469">
    <property type="component" value="Unassembled WGS sequence"/>
</dbReference>
<dbReference type="PROSITE" id="PS00798">
    <property type="entry name" value="ALDOKETO_REDUCTASE_1"/>
    <property type="match status" value="1"/>
</dbReference>
<dbReference type="Gene3D" id="3.20.20.100">
    <property type="entry name" value="NADP-dependent oxidoreductase domain"/>
    <property type="match status" value="1"/>
</dbReference>
<dbReference type="InterPro" id="IPR018170">
    <property type="entry name" value="Aldo/ket_reductase_CS"/>
</dbReference>
<dbReference type="CDD" id="cd19071">
    <property type="entry name" value="AKR_AKR1-5-like"/>
    <property type="match status" value="1"/>
</dbReference>
<proteinExistence type="predicted"/>
<dbReference type="PROSITE" id="PS00062">
    <property type="entry name" value="ALDOKETO_REDUCTASE_2"/>
    <property type="match status" value="1"/>
</dbReference>
<feature type="domain" description="NADP-dependent oxidoreductase" evidence="3">
    <location>
        <begin position="162"/>
        <end position="407"/>
    </location>
</feature>